<dbReference type="SUPFAM" id="SSF51182">
    <property type="entry name" value="RmlC-like cupins"/>
    <property type="match status" value="1"/>
</dbReference>
<dbReference type="RefSeq" id="WP_102610293.1">
    <property type="nucleotide sequence ID" value="NZ_CADIKD010000003.1"/>
</dbReference>
<dbReference type="Pfam" id="PF05962">
    <property type="entry name" value="HutD"/>
    <property type="match status" value="1"/>
</dbReference>
<evidence type="ECO:0000313" key="1">
    <source>
        <dbReference type="EMBL" id="PMS24781.1"/>
    </source>
</evidence>
<evidence type="ECO:0000313" key="2">
    <source>
        <dbReference type="Proteomes" id="UP000235347"/>
    </source>
</evidence>
<dbReference type="PANTHER" id="PTHR37943:SF1">
    <property type="entry name" value="PROTEIN VES"/>
    <property type="match status" value="1"/>
</dbReference>
<dbReference type="AlphaFoldDB" id="A0A2N7W5V9"/>
<dbReference type="InterPro" id="IPR010282">
    <property type="entry name" value="Uncharacterised_HutD/Ves"/>
</dbReference>
<protein>
    <submittedName>
        <fullName evidence="1">Histidine utilization protein HutD</fullName>
    </submittedName>
</protein>
<dbReference type="Gene3D" id="2.60.120.10">
    <property type="entry name" value="Jelly Rolls"/>
    <property type="match status" value="1"/>
</dbReference>
<proteinExistence type="predicted"/>
<gene>
    <name evidence="1" type="ORF">C0Z19_12550</name>
</gene>
<dbReference type="InterPro" id="IPR014710">
    <property type="entry name" value="RmlC-like_jellyroll"/>
</dbReference>
<dbReference type="InterPro" id="IPR011051">
    <property type="entry name" value="RmlC_Cupin_sf"/>
</dbReference>
<dbReference type="PANTHER" id="PTHR37943">
    <property type="entry name" value="PROTEIN VES"/>
    <property type="match status" value="1"/>
</dbReference>
<keyword evidence="2" id="KW-1185">Reference proteome</keyword>
<name>A0A2N7W5V9_9BURK</name>
<organism evidence="1 2">
    <name type="scientific">Trinickia soli</name>
    <dbReference type="NCBI Taxonomy" id="380675"/>
    <lineage>
        <taxon>Bacteria</taxon>
        <taxon>Pseudomonadati</taxon>
        <taxon>Pseudomonadota</taxon>
        <taxon>Betaproteobacteria</taxon>
        <taxon>Burkholderiales</taxon>
        <taxon>Burkholderiaceae</taxon>
        <taxon>Trinickia</taxon>
    </lineage>
</organism>
<dbReference type="Proteomes" id="UP000235347">
    <property type="component" value="Unassembled WGS sequence"/>
</dbReference>
<sequence length="221" mass="23212">MHAHSQTAPQPGASATPGASLRIVRGAALQATPWKNGGGVTREIAAGPAGAGLESFAWRVSVAEVERSGPFSRFPGVDRTLVLLAGAGMHLVEAHGATHVLMQPLAVARFDGAVALDAQLVDGATRDFNLMVRRERVQAALDIWMAGQARTRVLDADTALIFCARGSLEVRIDGEGPRWGDVSQPRAALAAMDTLVVDAARSRTCELTGDGAAIVVQLRYL</sequence>
<comment type="caution">
    <text evidence="1">The sequence shown here is derived from an EMBL/GenBank/DDBJ whole genome shotgun (WGS) entry which is preliminary data.</text>
</comment>
<accession>A0A2N7W5V9</accession>
<dbReference type="CDD" id="cd20293">
    <property type="entry name" value="cupin_HutD_N"/>
    <property type="match status" value="1"/>
</dbReference>
<reference evidence="1 2" key="1">
    <citation type="submission" date="2018-01" db="EMBL/GenBank/DDBJ databases">
        <title>Whole genome analyses suggest that Burkholderia sensu lato contains two further novel genera in the rhizoxinica-symbiotica group Mycetohabitans gen. nov., and Trinickia gen. nov.: implications for the evolution of diazotrophy and nodulation in the Burkholderiaceae.</title>
        <authorList>
            <person name="Estrada-de los Santos P."/>
            <person name="Palmer M."/>
            <person name="Chavez-Ramirez B."/>
            <person name="Beukes C."/>
            <person name="Steenkamp E.T."/>
            <person name="Hirsch A.M."/>
            <person name="Manyaka P."/>
            <person name="Maluk M."/>
            <person name="Lafos M."/>
            <person name="Crook M."/>
            <person name="Gross E."/>
            <person name="Simon M.F."/>
            <person name="Bueno dos Reis Junior F."/>
            <person name="Poole P.S."/>
            <person name="Venter S.N."/>
            <person name="James E.K."/>
        </authorList>
    </citation>
    <scope>NUCLEOTIDE SEQUENCE [LARGE SCALE GENOMIC DNA]</scope>
    <source>
        <strain evidence="1 2">GP25-8</strain>
    </source>
</reference>
<dbReference type="EMBL" id="PNYB01000009">
    <property type="protein sequence ID" value="PMS24781.1"/>
    <property type="molecule type" value="Genomic_DNA"/>
</dbReference>